<feature type="compositionally biased region" description="Acidic residues" evidence="3">
    <location>
        <begin position="17"/>
        <end position="26"/>
    </location>
</feature>
<accession>A0A5F9DK58</accession>
<sequence length="255" mass="28177">MAHKPKRTFRQRRVDDSDSDGAEEPGVEPGTLKEQAAASPAEESQPSERGRAEEAEGPSRARGPRGRGRGRVWATSRRAAGAALRAFGGSESIIIDLYTGEEDGTYHSSESKNDQSPSSDSSTSLEKRFSPAVKIPDAAFIQAARRRRELARAQDDYISLDVKQSSTISGLKGASDEDSESEPDDAETKIPFTPKPQTLRQRMAEETTSRIENTREEIHEGENQDIWEQQQMRKAIKTIQVDITTRYSSLTPKGI</sequence>
<reference evidence="4" key="2">
    <citation type="submission" date="2025-08" db="UniProtKB">
        <authorList>
            <consortium name="Ensembl"/>
        </authorList>
    </citation>
    <scope>IDENTIFICATION</scope>
    <source>
        <strain evidence="4">Thorbecke</strain>
    </source>
</reference>
<name>A0A5F9DK58_RABIT</name>
<feature type="compositionally biased region" description="Basic and acidic residues" evidence="3">
    <location>
        <begin position="202"/>
        <end position="222"/>
    </location>
</feature>
<reference evidence="4 5" key="1">
    <citation type="journal article" date="2011" name="Nature">
        <title>A high-resolution map of human evolutionary constraint using 29 mammals.</title>
        <authorList>
            <person name="Lindblad-Toh K."/>
            <person name="Garber M."/>
            <person name="Zuk O."/>
            <person name="Lin M.F."/>
            <person name="Parker B.J."/>
            <person name="Washietl S."/>
            <person name="Kheradpour P."/>
            <person name="Ernst J."/>
            <person name="Jordan G."/>
            <person name="Mauceli E."/>
            <person name="Ward L.D."/>
            <person name="Lowe C.B."/>
            <person name="Holloway A.K."/>
            <person name="Clamp M."/>
            <person name="Gnerre S."/>
            <person name="Alfoldi J."/>
            <person name="Beal K."/>
            <person name="Chang J."/>
            <person name="Clawson H."/>
            <person name="Cuff J."/>
            <person name="Di Palma F."/>
            <person name="Fitzgerald S."/>
            <person name="Flicek P."/>
            <person name="Guttman M."/>
            <person name="Hubisz M.J."/>
            <person name="Jaffe D.B."/>
            <person name="Jungreis I."/>
            <person name="Kent W.J."/>
            <person name="Kostka D."/>
            <person name="Lara M."/>
            <person name="Martins A.L."/>
            <person name="Massingham T."/>
            <person name="Moltke I."/>
            <person name="Raney B.J."/>
            <person name="Rasmussen M.D."/>
            <person name="Robinson J."/>
            <person name="Stark A."/>
            <person name="Vilella A.J."/>
            <person name="Wen J."/>
            <person name="Xie X."/>
            <person name="Zody M.C."/>
            <person name="Baldwin J."/>
            <person name="Bloom T."/>
            <person name="Chin C.W."/>
            <person name="Heiman D."/>
            <person name="Nicol R."/>
            <person name="Nusbaum C."/>
            <person name="Young S."/>
            <person name="Wilkinson J."/>
            <person name="Worley K.C."/>
            <person name="Kovar C.L."/>
            <person name="Muzny D.M."/>
            <person name="Gibbs R.A."/>
            <person name="Cree A."/>
            <person name="Dihn H.H."/>
            <person name="Fowler G."/>
            <person name="Jhangiani S."/>
            <person name="Joshi V."/>
            <person name="Lee S."/>
            <person name="Lewis L.R."/>
            <person name="Nazareth L.V."/>
            <person name="Okwuonu G."/>
            <person name="Santibanez J."/>
            <person name="Warren W.C."/>
            <person name="Mardis E.R."/>
            <person name="Weinstock G.M."/>
            <person name="Wilson R.K."/>
            <person name="Delehaunty K."/>
            <person name="Dooling D."/>
            <person name="Fronik C."/>
            <person name="Fulton L."/>
            <person name="Fulton B."/>
            <person name="Graves T."/>
            <person name="Minx P."/>
            <person name="Sodergren E."/>
            <person name="Birney E."/>
            <person name="Margulies E.H."/>
            <person name="Herrero J."/>
            <person name="Green E.D."/>
            <person name="Haussler D."/>
            <person name="Siepel A."/>
            <person name="Goldman N."/>
            <person name="Pollard K.S."/>
            <person name="Pedersen J.S."/>
            <person name="Lander E.S."/>
            <person name="Kellis M."/>
        </authorList>
    </citation>
    <scope>NUCLEOTIDE SEQUENCE [LARGE SCALE GENOMIC DNA]</scope>
    <source>
        <strain evidence="4 5">Thorbecke inbred</strain>
    </source>
</reference>
<dbReference type="GO" id="GO:0005634">
    <property type="term" value="C:nucleus"/>
    <property type="evidence" value="ECO:0007669"/>
    <property type="project" value="UniProtKB-SubCell"/>
</dbReference>
<feature type="region of interest" description="Disordered" evidence="3">
    <location>
        <begin position="164"/>
        <end position="226"/>
    </location>
</feature>
<feature type="compositionally biased region" description="Basic residues" evidence="3">
    <location>
        <begin position="1"/>
        <end position="11"/>
    </location>
</feature>
<dbReference type="GO" id="GO:0000398">
    <property type="term" value="P:mRNA splicing, via spliceosome"/>
    <property type="evidence" value="ECO:0007669"/>
    <property type="project" value="InterPro"/>
</dbReference>
<keyword evidence="5" id="KW-1185">Reference proteome</keyword>
<feature type="region of interest" description="Disordered" evidence="3">
    <location>
        <begin position="103"/>
        <end position="132"/>
    </location>
</feature>
<feature type="compositionally biased region" description="Low complexity" evidence="3">
    <location>
        <begin position="114"/>
        <end position="124"/>
    </location>
</feature>
<dbReference type="PaxDb" id="9986-ENSOCUP00000001471"/>
<dbReference type="Proteomes" id="UP000001811">
    <property type="component" value="Chromosome 2"/>
</dbReference>
<keyword evidence="2" id="KW-0539">Nucleus</keyword>
<proteinExistence type="predicted"/>
<feature type="compositionally biased region" description="Acidic residues" evidence="3">
    <location>
        <begin position="176"/>
        <end position="185"/>
    </location>
</feature>
<dbReference type="Ensembl" id="ENSOCUT00000051478.1">
    <property type="protein sequence ID" value="ENSOCUP00000045998.1"/>
    <property type="gene ID" value="ENSOCUG00000001715.3"/>
</dbReference>
<organism evidence="4 5">
    <name type="scientific">Oryctolagus cuniculus</name>
    <name type="common">Rabbit</name>
    <dbReference type="NCBI Taxonomy" id="9986"/>
    <lineage>
        <taxon>Eukaryota</taxon>
        <taxon>Metazoa</taxon>
        <taxon>Chordata</taxon>
        <taxon>Craniata</taxon>
        <taxon>Vertebrata</taxon>
        <taxon>Euteleostomi</taxon>
        <taxon>Mammalia</taxon>
        <taxon>Eutheria</taxon>
        <taxon>Euarchontoglires</taxon>
        <taxon>Glires</taxon>
        <taxon>Lagomorpha</taxon>
        <taxon>Leporidae</taxon>
        <taxon>Oryctolagus</taxon>
    </lineage>
</organism>
<feature type="region of interest" description="Disordered" evidence="3">
    <location>
        <begin position="1"/>
        <end position="74"/>
    </location>
</feature>
<comment type="subcellular location">
    <subcellularLocation>
        <location evidence="1">Nucleus</location>
    </subcellularLocation>
</comment>
<dbReference type="Bgee" id="ENSOCUG00000001715">
    <property type="expression patterns" value="Expressed in autopod skin and 15 other cell types or tissues"/>
</dbReference>
<protein>
    <submittedName>
        <fullName evidence="4">GC-rich sequence DNA-binding factor 2</fullName>
    </submittedName>
</protein>
<evidence type="ECO:0000256" key="2">
    <source>
        <dbReference type="ARBA" id="ARBA00023242"/>
    </source>
</evidence>
<dbReference type="AlphaFoldDB" id="A0A5F9DK58"/>
<gene>
    <name evidence="4" type="primary">GCFC2</name>
</gene>
<reference evidence="4" key="3">
    <citation type="submission" date="2025-09" db="UniProtKB">
        <authorList>
            <consortium name="Ensembl"/>
        </authorList>
    </citation>
    <scope>IDENTIFICATION</scope>
    <source>
        <strain evidence="4">Thorbecke</strain>
    </source>
</reference>
<evidence type="ECO:0000256" key="1">
    <source>
        <dbReference type="ARBA" id="ARBA00004123"/>
    </source>
</evidence>
<dbReference type="PANTHER" id="PTHR12214">
    <property type="entry name" value="GC-RICH SEQUENCE DNA-BINDING FACTOR"/>
    <property type="match status" value="1"/>
</dbReference>
<feature type="compositionally biased region" description="Low complexity" evidence="3">
    <location>
        <begin position="34"/>
        <end position="44"/>
    </location>
</feature>
<evidence type="ECO:0000313" key="4">
    <source>
        <dbReference type="Ensembl" id="ENSOCUP00000045998.1"/>
    </source>
</evidence>
<dbReference type="GO" id="GO:0003677">
    <property type="term" value="F:DNA binding"/>
    <property type="evidence" value="ECO:0007669"/>
    <property type="project" value="InterPro"/>
</dbReference>
<dbReference type="PANTHER" id="PTHR12214:SF4">
    <property type="entry name" value="INTRON LARGE COMPLEX COMPONENT GCFC2"/>
    <property type="match status" value="1"/>
</dbReference>
<evidence type="ECO:0000313" key="5">
    <source>
        <dbReference type="Proteomes" id="UP000001811"/>
    </source>
</evidence>
<dbReference type="EMBL" id="AAGW02007008">
    <property type="status" value="NOT_ANNOTATED_CDS"/>
    <property type="molecule type" value="Genomic_DNA"/>
</dbReference>
<evidence type="ECO:0000256" key="3">
    <source>
        <dbReference type="SAM" id="MobiDB-lite"/>
    </source>
</evidence>
<dbReference type="InterPro" id="IPR012890">
    <property type="entry name" value="GCFC2-like"/>
</dbReference>
<dbReference type="EMBL" id="AAGW02007007">
    <property type="status" value="NOT_ANNOTATED_CDS"/>
    <property type="molecule type" value="Genomic_DNA"/>
</dbReference>
<feature type="compositionally biased region" description="Basic and acidic residues" evidence="3">
    <location>
        <begin position="46"/>
        <end position="59"/>
    </location>
</feature>
<dbReference type="GeneTree" id="ENSGT00390000000455"/>